<proteinExistence type="predicted"/>
<gene>
    <name evidence="1" type="ORF">B296_00004272</name>
</gene>
<protein>
    <submittedName>
        <fullName evidence="1">Uncharacterized protein</fullName>
    </submittedName>
</protein>
<dbReference type="InterPro" id="IPR029146">
    <property type="entry name" value="Ten1_animal_plant"/>
</dbReference>
<dbReference type="Pfam" id="PF15490">
    <property type="entry name" value="Ten1_2"/>
    <property type="match status" value="1"/>
</dbReference>
<name>A0A426ZJ17_ENSVE</name>
<dbReference type="EMBL" id="AMZH03006374">
    <property type="protein sequence ID" value="RRT63978.1"/>
    <property type="molecule type" value="Genomic_DNA"/>
</dbReference>
<dbReference type="GO" id="GO:0010521">
    <property type="term" value="F:telomerase inhibitor activity"/>
    <property type="evidence" value="ECO:0007669"/>
    <property type="project" value="TreeGrafter"/>
</dbReference>
<organism evidence="1 2">
    <name type="scientific">Ensete ventricosum</name>
    <name type="common">Abyssinian banana</name>
    <name type="synonym">Musa ensete</name>
    <dbReference type="NCBI Taxonomy" id="4639"/>
    <lineage>
        <taxon>Eukaryota</taxon>
        <taxon>Viridiplantae</taxon>
        <taxon>Streptophyta</taxon>
        <taxon>Embryophyta</taxon>
        <taxon>Tracheophyta</taxon>
        <taxon>Spermatophyta</taxon>
        <taxon>Magnoliopsida</taxon>
        <taxon>Liliopsida</taxon>
        <taxon>Zingiberales</taxon>
        <taxon>Musaceae</taxon>
        <taxon>Ensete</taxon>
    </lineage>
</organism>
<dbReference type="GO" id="GO:0042162">
    <property type="term" value="F:telomeric DNA binding"/>
    <property type="evidence" value="ECO:0007669"/>
    <property type="project" value="TreeGrafter"/>
</dbReference>
<evidence type="ECO:0000313" key="1">
    <source>
        <dbReference type="EMBL" id="RRT63978.1"/>
    </source>
</evidence>
<dbReference type="Gene3D" id="2.40.50.140">
    <property type="entry name" value="Nucleic acid-binding proteins"/>
    <property type="match status" value="1"/>
</dbReference>
<comment type="caution">
    <text evidence="1">The sequence shown here is derived from an EMBL/GenBank/DDBJ whole genome shotgun (WGS) entry which is preliminary data.</text>
</comment>
<sequence>SCRNHGYMFNKTWHTSHFEGIRTRFTIFSSRCFSSSYGKVSPDDMLYSAILQARVGRIVDGLDINLYHQSLQLRRQFEVELMNSRVT</sequence>
<feature type="non-terminal residue" evidence="1">
    <location>
        <position position="1"/>
    </location>
</feature>
<dbReference type="GO" id="GO:1990879">
    <property type="term" value="C:CST complex"/>
    <property type="evidence" value="ECO:0007669"/>
    <property type="project" value="InterPro"/>
</dbReference>
<accession>A0A426ZJ17</accession>
<dbReference type="Proteomes" id="UP000287651">
    <property type="component" value="Unassembled WGS sequence"/>
</dbReference>
<dbReference type="GO" id="GO:0003697">
    <property type="term" value="F:single-stranded DNA binding"/>
    <property type="evidence" value="ECO:0007669"/>
    <property type="project" value="InterPro"/>
</dbReference>
<dbReference type="PANTHER" id="PTHR33905:SF1">
    <property type="entry name" value="CST COMPLEX SUBUNIT TEN1"/>
    <property type="match status" value="1"/>
</dbReference>
<evidence type="ECO:0000313" key="2">
    <source>
        <dbReference type="Proteomes" id="UP000287651"/>
    </source>
</evidence>
<reference evidence="1 2" key="1">
    <citation type="journal article" date="2014" name="Agronomy (Basel)">
        <title>A Draft Genome Sequence for Ensete ventricosum, the Drought-Tolerant Tree Against Hunger.</title>
        <authorList>
            <person name="Harrison J."/>
            <person name="Moore K.A."/>
            <person name="Paszkiewicz K."/>
            <person name="Jones T."/>
            <person name="Grant M."/>
            <person name="Ambacheew D."/>
            <person name="Muzemil S."/>
            <person name="Studholme D.J."/>
        </authorList>
    </citation>
    <scope>NUCLEOTIDE SEQUENCE [LARGE SCALE GENOMIC DNA]</scope>
</reference>
<dbReference type="GO" id="GO:0032211">
    <property type="term" value="P:negative regulation of telomere maintenance via telomerase"/>
    <property type="evidence" value="ECO:0007669"/>
    <property type="project" value="TreeGrafter"/>
</dbReference>
<dbReference type="PANTHER" id="PTHR33905">
    <property type="entry name" value="CST COMPLEX SUBUNIT TEN1"/>
    <property type="match status" value="1"/>
</dbReference>
<dbReference type="AlphaFoldDB" id="A0A426ZJ17"/>
<dbReference type="InterPro" id="IPR012340">
    <property type="entry name" value="NA-bd_OB-fold"/>
</dbReference>